<dbReference type="Pfam" id="PF00583">
    <property type="entry name" value="Acetyltransf_1"/>
    <property type="match status" value="1"/>
</dbReference>
<dbReference type="PROSITE" id="PS51186">
    <property type="entry name" value="GNAT"/>
    <property type="match status" value="1"/>
</dbReference>
<comment type="caution">
    <text evidence="2">The sequence shown here is derived from an EMBL/GenBank/DDBJ whole genome shotgun (WGS) entry which is preliminary data.</text>
</comment>
<dbReference type="InterPro" id="IPR000182">
    <property type="entry name" value="GNAT_dom"/>
</dbReference>
<evidence type="ECO:0000313" key="2">
    <source>
        <dbReference type="EMBL" id="MBP1848985.1"/>
    </source>
</evidence>
<dbReference type="Proteomes" id="UP000759443">
    <property type="component" value="Unassembled WGS sequence"/>
</dbReference>
<reference evidence="2 3" key="1">
    <citation type="submission" date="2021-03" db="EMBL/GenBank/DDBJ databases">
        <title>Genomic Encyclopedia of Type Strains, Phase IV (KMG-IV): sequencing the most valuable type-strain genomes for metagenomic binning, comparative biology and taxonomic classification.</title>
        <authorList>
            <person name="Goeker M."/>
        </authorList>
    </citation>
    <scope>NUCLEOTIDE SEQUENCE [LARGE SCALE GENOMIC DNA]</scope>
    <source>
        <strain evidence="2 3">DSM 21600</strain>
    </source>
</reference>
<dbReference type="PANTHER" id="PTHR43617">
    <property type="entry name" value="L-AMINO ACID N-ACETYLTRANSFERASE"/>
    <property type="match status" value="1"/>
</dbReference>
<dbReference type="InterPro" id="IPR050276">
    <property type="entry name" value="MshD_Acetyltransferase"/>
</dbReference>
<dbReference type="PANTHER" id="PTHR43617:SF2">
    <property type="entry name" value="UPF0039 PROTEIN SLL0451"/>
    <property type="match status" value="1"/>
</dbReference>
<organism evidence="2 3">
    <name type="scientific">Rhizobium halophytocola</name>
    <dbReference type="NCBI Taxonomy" id="735519"/>
    <lineage>
        <taxon>Bacteria</taxon>
        <taxon>Pseudomonadati</taxon>
        <taxon>Pseudomonadota</taxon>
        <taxon>Alphaproteobacteria</taxon>
        <taxon>Hyphomicrobiales</taxon>
        <taxon>Rhizobiaceae</taxon>
        <taxon>Rhizobium/Agrobacterium group</taxon>
        <taxon>Rhizobium</taxon>
    </lineage>
</organism>
<feature type="domain" description="N-acetyltransferase" evidence="1">
    <location>
        <begin position="17"/>
        <end position="165"/>
    </location>
</feature>
<dbReference type="Gene3D" id="3.40.630.30">
    <property type="match status" value="1"/>
</dbReference>
<sequence>MATVLENVRAFFAPHTFTIDAETPSDVVARENLLDRAMGPDRKKKSSEKIRRGRLPAEGLALVARDTKGHLVGTVRLWNVEAGVTADGEPVSALLLGPLAVDPALEGKGVGSALMRAAITEAKKRGHGAVLLVGDAAYYERFGFFADKARHLVMPGPFARERFLGLELSAGHLDGAVGVIVPTGRKLSRPGVIHRARRAA</sequence>
<evidence type="ECO:0000259" key="1">
    <source>
        <dbReference type="PROSITE" id="PS51186"/>
    </source>
</evidence>
<dbReference type="SUPFAM" id="SSF55729">
    <property type="entry name" value="Acyl-CoA N-acyltransferases (Nat)"/>
    <property type="match status" value="1"/>
</dbReference>
<dbReference type="InterPro" id="IPR016181">
    <property type="entry name" value="Acyl_CoA_acyltransferase"/>
</dbReference>
<keyword evidence="3" id="KW-1185">Reference proteome</keyword>
<evidence type="ECO:0000313" key="3">
    <source>
        <dbReference type="Proteomes" id="UP000759443"/>
    </source>
</evidence>
<dbReference type="CDD" id="cd04301">
    <property type="entry name" value="NAT_SF"/>
    <property type="match status" value="1"/>
</dbReference>
<name>A0ABS4DTG4_9HYPH</name>
<protein>
    <submittedName>
        <fullName evidence="2">N-acetyltransferase YhbS</fullName>
    </submittedName>
</protein>
<dbReference type="RefSeq" id="WP_209941749.1">
    <property type="nucleotide sequence ID" value="NZ_JAGGJU010000001.1"/>
</dbReference>
<proteinExistence type="predicted"/>
<dbReference type="EMBL" id="JAGGJU010000001">
    <property type="protein sequence ID" value="MBP1848985.1"/>
    <property type="molecule type" value="Genomic_DNA"/>
</dbReference>
<accession>A0ABS4DTG4</accession>
<gene>
    <name evidence="2" type="ORF">J2Z17_000402</name>
</gene>